<proteinExistence type="predicted"/>
<dbReference type="Proteomes" id="UP001597252">
    <property type="component" value="Unassembled WGS sequence"/>
</dbReference>
<reference evidence="3" key="1">
    <citation type="journal article" date="2019" name="Int. J. Syst. Evol. Microbiol.">
        <title>The Global Catalogue of Microorganisms (GCM) 10K type strain sequencing project: providing services to taxonomists for standard genome sequencing and annotation.</title>
        <authorList>
            <consortium name="The Broad Institute Genomics Platform"/>
            <consortium name="The Broad Institute Genome Sequencing Center for Infectious Disease"/>
            <person name="Wu L."/>
            <person name="Ma J."/>
        </authorList>
    </citation>
    <scope>NUCLEOTIDE SEQUENCE [LARGE SCALE GENOMIC DNA]</scope>
    <source>
        <strain evidence="3">CCM 8903</strain>
    </source>
</reference>
<dbReference type="Pfam" id="PF13596">
    <property type="entry name" value="PAS_10"/>
    <property type="match status" value="1"/>
</dbReference>
<name>A0ABW4E8F2_9LACO</name>
<gene>
    <name evidence="2" type="ORF">ACFQ5J_05760</name>
</gene>
<evidence type="ECO:0000313" key="2">
    <source>
        <dbReference type="EMBL" id="MFD1484731.1"/>
    </source>
</evidence>
<protein>
    <submittedName>
        <fullName evidence="2">PAS domain-containing protein</fullName>
    </submittedName>
</protein>
<dbReference type="Gene3D" id="3.30.450.20">
    <property type="entry name" value="PAS domain"/>
    <property type="match status" value="1"/>
</dbReference>
<dbReference type="EMBL" id="JBHTON010000014">
    <property type="protein sequence ID" value="MFD1484731.1"/>
    <property type="molecule type" value="Genomic_DNA"/>
</dbReference>
<comment type="caution">
    <text evidence="2">The sequence shown here is derived from an EMBL/GenBank/DDBJ whole genome shotgun (WGS) entry which is preliminary data.</text>
</comment>
<sequence>MTKKPDFDGTYIMFPTGRLTLTEVQQIFNTIPFEIDLIDHTDHFTYFSDKPNREHVRSVDELNETVAECHPVRVLPVVMKIINSFKDGTKDFVVRPLVMHGHRVFIQYYALRDVDGTYLGTIEFTGSAEPILTAYENGGWADAASGASQAVATPTVDATSGASATEAAPAVDATSGASETEAAPAVDATSGASETPTDSHQPGPFTYDL</sequence>
<organism evidence="2 3">
    <name type="scientific">Lacticaseibacillus baoqingensis</name>
    <dbReference type="NCBI Taxonomy" id="2486013"/>
    <lineage>
        <taxon>Bacteria</taxon>
        <taxon>Bacillati</taxon>
        <taxon>Bacillota</taxon>
        <taxon>Bacilli</taxon>
        <taxon>Lactobacillales</taxon>
        <taxon>Lactobacillaceae</taxon>
        <taxon>Lacticaseibacillus</taxon>
    </lineage>
</organism>
<accession>A0ABW4E8F2</accession>
<feature type="region of interest" description="Disordered" evidence="1">
    <location>
        <begin position="161"/>
        <end position="209"/>
    </location>
</feature>
<feature type="compositionally biased region" description="Polar residues" evidence="1">
    <location>
        <begin position="190"/>
        <end position="200"/>
    </location>
</feature>
<evidence type="ECO:0000313" key="3">
    <source>
        <dbReference type="Proteomes" id="UP001597252"/>
    </source>
</evidence>
<dbReference type="RefSeq" id="WP_225419485.1">
    <property type="nucleotide sequence ID" value="NZ_JBHTON010000014.1"/>
</dbReference>
<evidence type="ECO:0000256" key="1">
    <source>
        <dbReference type="SAM" id="MobiDB-lite"/>
    </source>
</evidence>
<keyword evidence="3" id="KW-1185">Reference proteome</keyword>